<dbReference type="InterPro" id="IPR025508">
    <property type="entry name" value="DUF4395"/>
</dbReference>
<feature type="transmembrane region" description="Helical" evidence="1">
    <location>
        <begin position="116"/>
        <end position="140"/>
    </location>
</feature>
<dbReference type="Pfam" id="PF14340">
    <property type="entry name" value="DUF4395"/>
    <property type="match status" value="1"/>
</dbReference>
<reference evidence="4" key="1">
    <citation type="journal article" date="2019" name="Int. J. Syst. Evol. Microbiol.">
        <title>The Global Catalogue of Microorganisms (GCM) 10K type strain sequencing project: providing services to taxonomists for standard genome sequencing and annotation.</title>
        <authorList>
            <consortium name="The Broad Institute Genomics Platform"/>
            <consortium name="The Broad Institute Genome Sequencing Center for Infectious Disease"/>
            <person name="Wu L."/>
            <person name="Ma J."/>
        </authorList>
    </citation>
    <scope>NUCLEOTIDE SEQUENCE [LARGE SCALE GENOMIC DNA]</scope>
    <source>
        <strain evidence="4">JCM 17906</strain>
    </source>
</reference>
<evidence type="ECO:0000313" key="4">
    <source>
        <dbReference type="Proteomes" id="UP001501598"/>
    </source>
</evidence>
<evidence type="ECO:0000313" key="3">
    <source>
        <dbReference type="EMBL" id="GAA4543178.1"/>
    </source>
</evidence>
<evidence type="ECO:0000256" key="1">
    <source>
        <dbReference type="SAM" id="Phobius"/>
    </source>
</evidence>
<feature type="domain" description="DUF4395" evidence="2">
    <location>
        <begin position="20"/>
        <end position="148"/>
    </location>
</feature>
<sequence>MSVSDGPTAPARPDVDPPLDPRGVRFAAVVTTVVLTLVLISGSGWLAAAQALVFALAAFAGMRFAPYGVLFRRLVAPRLDPPAEREPAAPVRFSQTVGFVFAAAGAVGYLSGLTVLGIVATAFALVAAFLNAAFGFCLGCEMYGLIARARTARA</sequence>
<evidence type="ECO:0000259" key="2">
    <source>
        <dbReference type="Pfam" id="PF14340"/>
    </source>
</evidence>
<keyword evidence="1" id="KW-0472">Membrane</keyword>
<feature type="transmembrane region" description="Helical" evidence="1">
    <location>
        <begin position="26"/>
        <end position="46"/>
    </location>
</feature>
<proteinExistence type="predicted"/>
<dbReference type="RefSeq" id="WP_345414917.1">
    <property type="nucleotide sequence ID" value="NZ_BAABGT010000027.1"/>
</dbReference>
<keyword evidence="4" id="KW-1185">Reference proteome</keyword>
<gene>
    <name evidence="3" type="ORF">GCM10023175_19520</name>
</gene>
<feature type="transmembrane region" description="Helical" evidence="1">
    <location>
        <begin position="91"/>
        <end position="110"/>
    </location>
</feature>
<dbReference type="Proteomes" id="UP001501598">
    <property type="component" value="Unassembled WGS sequence"/>
</dbReference>
<keyword evidence="1" id="KW-0812">Transmembrane</keyword>
<organism evidence="3 4">
    <name type="scientific">Pseudonocardia xishanensis</name>
    <dbReference type="NCBI Taxonomy" id="630995"/>
    <lineage>
        <taxon>Bacteria</taxon>
        <taxon>Bacillati</taxon>
        <taxon>Actinomycetota</taxon>
        <taxon>Actinomycetes</taxon>
        <taxon>Pseudonocardiales</taxon>
        <taxon>Pseudonocardiaceae</taxon>
        <taxon>Pseudonocardia</taxon>
    </lineage>
</organism>
<accession>A0ABP8RNH0</accession>
<keyword evidence="1" id="KW-1133">Transmembrane helix</keyword>
<name>A0ABP8RNH0_9PSEU</name>
<protein>
    <submittedName>
        <fullName evidence="3">DUF4395 domain-containing protein</fullName>
    </submittedName>
</protein>
<comment type="caution">
    <text evidence="3">The sequence shown here is derived from an EMBL/GenBank/DDBJ whole genome shotgun (WGS) entry which is preliminary data.</text>
</comment>
<dbReference type="EMBL" id="BAABGT010000027">
    <property type="protein sequence ID" value="GAA4543178.1"/>
    <property type="molecule type" value="Genomic_DNA"/>
</dbReference>